<dbReference type="GO" id="GO:0046872">
    <property type="term" value="F:metal ion binding"/>
    <property type="evidence" value="ECO:0007669"/>
    <property type="project" value="UniProtKB-KW"/>
</dbReference>
<evidence type="ECO:0000256" key="5">
    <source>
        <dbReference type="ARBA" id="ARBA00037026"/>
    </source>
</evidence>
<keyword evidence="3" id="KW-0378">Hydrolase</keyword>
<dbReference type="PANTHER" id="PTHR46516">
    <property type="entry name" value="TRNA-SPECIFIC ADENOSINE DEAMINASE 1"/>
    <property type="match status" value="1"/>
</dbReference>
<evidence type="ECO:0000256" key="9">
    <source>
        <dbReference type="ARBA" id="ARBA00040502"/>
    </source>
</evidence>
<keyword evidence="1" id="KW-0819">tRNA processing</keyword>
<keyword evidence="2" id="KW-0479">Metal-binding</keyword>
<comment type="function">
    <text evidence="6">Specifically deaminates adenosine-37 to inosine in tRNA-Ala.</text>
</comment>
<organism evidence="13 14">
    <name type="scientific">Drosophila willistoni</name>
    <name type="common">Fruit fly</name>
    <dbReference type="NCBI Taxonomy" id="7260"/>
    <lineage>
        <taxon>Eukaryota</taxon>
        <taxon>Metazoa</taxon>
        <taxon>Ecdysozoa</taxon>
        <taxon>Arthropoda</taxon>
        <taxon>Hexapoda</taxon>
        <taxon>Insecta</taxon>
        <taxon>Pterygota</taxon>
        <taxon>Neoptera</taxon>
        <taxon>Endopterygota</taxon>
        <taxon>Diptera</taxon>
        <taxon>Brachycera</taxon>
        <taxon>Muscomorpha</taxon>
        <taxon>Ephydroidea</taxon>
        <taxon>Drosophilidae</taxon>
        <taxon>Drosophila</taxon>
        <taxon>Sophophora</taxon>
    </lineage>
</organism>
<dbReference type="PANTHER" id="PTHR46516:SF1">
    <property type="entry name" value="TRNA-SPECIFIC ADENOSINE DEAMINASE 1"/>
    <property type="match status" value="1"/>
</dbReference>
<comment type="catalytic activity">
    <reaction evidence="11">
        <text>adenosine(37) in tRNA(Ala) + H2O + H(+) = inosine(37) in tRNA(Ala) + NH4(+)</text>
        <dbReference type="Rhea" id="RHEA:50968"/>
        <dbReference type="Rhea" id="RHEA-COMP:12855"/>
        <dbReference type="Rhea" id="RHEA-COMP:12856"/>
        <dbReference type="ChEBI" id="CHEBI:15377"/>
        <dbReference type="ChEBI" id="CHEBI:15378"/>
        <dbReference type="ChEBI" id="CHEBI:28938"/>
        <dbReference type="ChEBI" id="CHEBI:74411"/>
        <dbReference type="ChEBI" id="CHEBI:82852"/>
        <dbReference type="EC" id="3.5.4.34"/>
    </reaction>
</comment>
<accession>A0A0Q9WWG7</accession>
<name>A0A0Q9WWG7_DROWI</name>
<evidence type="ECO:0000313" key="14">
    <source>
        <dbReference type="Proteomes" id="UP000007798"/>
    </source>
</evidence>
<dbReference type="PROSITE" id="PS50141">
    <property type="entry name" value="A_DEAMIN_EDITASE"/>
    <property type="match status" value="1"/>
</dbReference>
<sequence length="264" mass="30755">MHTDGNTRNPMLQAFLRYLHQELNKDTGSHLECGDAGIDKQLETDDDVVNATQASRGERSSCSDKLARWNVLGVQGAFIDSLIHEPIYLTSFNFCSSEANVANIERAIFKRWQHKEFRMHFYKPQRPLIRVSPKFKFDYAQQPRTQQPSPNGLSWSHLPDRLRPYEISVNGKRQGVTKKKLDTPVAALAISKYKLFLCFLELLRSQKEIRKTLDILTEDLPNLSYGTCKQLATRYQEAWQQLKSEYFEQWTRKPDKLLEFKRIA</sequence>
<evidence type="ECO:0000256" key="6">
    <source>
        <dbReference type="ARBA" id="ARBA00037784"/>
    </source>
</evidence>
<evidence type="ECO:0000256" key="8">
    <source>
        <dbReference type="ARBA" id="ARBA00038940"/>
    </source>
</evidence>
<evidence type="ECO:0000256" key="4">
    <source>
        <dbReference type="ARBA" id="ARBA00022833"/>
    </source>
</evidence>
<dbReference type="OrthoDB" id="416253at2759"/>
<feature type="domain" description="A to I editase" evidence="12">
    <location>
        <begin position="61"/>
        <end position="260"/>
    </location>
</feature>
<comment type="similarity">
    <text evidence="7">Belongs to the ADAT1 family.</text>
</comment>
<dbReference type="GO" id="GO:0003723">
    <property type="term" value="F:RNA binding"/>
    <property type="evidence" value="ECO:0007669"/>
    <property type="project" value="InterPro"/>
</dbReference>
<evidence type="ECO:0000259" key="12">
    <source>
        <dbReference type="PROSITE" id="PS50141"/>
    </source>
</evidence>
<protein>
    <recommendedName>
        <fullName evidence="9">tRNA-specific adenosine deaminase 1</fullName>
        <ecNumber evidence="8">3.5.4.34</ecNumber>
    </recommendedName>
    <alternativeName>
        <fullName evidence="10">tRNA-specific adenosine-37 deaminase</fullName>
    </alternativeName>
</protein>
<dbReference type="SMR" id="A0A0Q9WWG7"/>
<dbReference type="InParanoid" id="A0A0Q9WWG7"/>
<dbReference type="SMART" id="SM00552">
    <property type="entry name" value="ADEAMc"/>
    <property type="match status" value="1"/>
</dbReference>
<dbReference type="GO" id="GO:0043829">
    <property type="term" value="F:tRNA-specific adenosine-37 deaminase activity"/>
    <property type="evidence" value="ECO:0007669"/>
    <property type="project" value="UniProtKB-EC"/>
</dbReference>
<dbReference type="AlphaFoldDB" id="A0A0Q9WWG7"/>
<dbReference type="EC" id="3.5.4.34" evidence="8"/>
<evidence type="ECO:0000256" key="3">
    <source>
        <dbReference type="ARBA" id="ARBA00022801"/>
    </source>
</evidence>
<evidence type="ECO:0000256" key="11">
    <source>
        <dbReference type="ARBA" id="ARBA00047635"/>
    </source>
</evidence>
<dbReference type="InterPro" id="IPR002466">
    <property type="entry name" value="A_deamin"/>
</dbReference>
<proteinExistence type="inferred from homology"/>
<dbReference type="STRING" id="7260.A0A0Q9WWG7"/>
<evidence type="ECO:0000256" key="7">
    <source>
        <dbReference type="ARBA" id="ARBA00038326"/>
    </source>
</evidence>
<dbReference type="GO" id="GO:0008033">
    <property type="term" value="P:tRNA processing"/>
    <property type="evidence" value="ECO:0007669"/>
    <property type="project" value="UniProtKB-KW"/>
</dbReference>
<reference evidence="13 14" key="1">
    <citation type="journal article" date="2007" name="Nature">
        <title>Evolution of genes and genomes on the Drosophila phylogeny.</title>
        <authorList>
            <consortium name="Drosophila 12 Genomes Consortium"/>
            <person name="Clark A.G."/>
            <person name="Eisen M.B."/>
            <person name="Smith D.R."/>
            <person name="Bergman C.M."/>
            <person name="Oliver B."/>
            <person name="Markow T.A."/>
            <person name="Kaufman T.C."/>
            <person name="Kellis M."/>
            <person name="Gelbart W."/>
            <person name="Iyer V.N."/>
            <person name="Pollard D.A."/>
            <person name="Sackton T.B."/>
            <person name="Larracuente A.M."/>
            <person name="Singh N.D."/>
            <person name="Abad J.P."/>
            <person name="Abt D.N."/>
            <person name="Adryan B."/>
            <person name="Aguade M."/>
            <person name="Akashi H."/>
            <person name="Anderson W.W."/>
            <person name="Aquadro C.F."/>
            <person name="Ardell D.H."/>
            <person name="Arguello R."/>
            <person name="Artieri C.G."/>
            <person name="Barbash D.A."/>
            <person name="Barker D."/>
            <person name="Barsanti P."/>
            <person name="Batterham P."/>
            <person name="Batzoglou S."/>
            <person name="Begun D."/>
            <person name="Bhutkar A."/>
            <person name="Blanco E."/>
            <person name="Bosak S.A."/>
            <person name="Bradley R.K."/>
            <person name="Brand A.D."/>
            <person name="Brent M.R."/>
            <person name="Brooks A.N."/>
            <person name="Brown R.H."/>
            <person name="Butlin R.K."/>
            <person name="Caggese C."/>
            <person name="Calvi B.R."/>
            <person name="Bernardo de Carvalho A."/>
            <person name="Caspi A."/>
            <person name="Castrezana S."/>
            <person name="Celniker S.E."/>
            <person name="Chang J.L."/>
            <person name="Chapple C."/>
            <person name="Chatterji S."/>
            <person name="Chinwalla A."/>
            <person name="Civetta A."/>
            <person name="Clifton S.W."/>
            <person name="Comeron J.M."/>
            <person name="Costello J.C."/>
            <person name="Coyne J.A."/>
            <person name="Daub J."/>
            <person name="David R.G."/>
            <person name="Delcher A.L."/>
            <person name="Delehaunty K."/>
            <person name="Do C.B."/>
            <person name="Ebling H."/>
            <person name="Edwards K."/>
            <person name="Eickbush T."/>
            <person name="Evans J.D."/>
            <person name="Filipski A."/>
            <person name="Findeiss S."/>
            <person name="Freyhult E."/>
            <person name="Fulton L."/>
            <person name="Fulton R."/>
            <person name="Garcia A.C."/>
            <person name="Gardiner A."/>
            <person name="Garfield D.A."/>
            <person name="Garvin B.E."/>
            <person name="Gibson G."/>
            <person name="Gilbert D."/>
            <person name="Gnerre S."/>
            <person name="Godfrey J."/>
            <person name="Good R."/>
            <person name="Gotea V."/>
            <person name="Gravely B."/>
            <person name="Greenberg A.J."/>
            <person name="Griffiths-Jones S."/>
            <person name="Gross S."/>
            <person name="Guigo R."/>
            <person name="Gustafson E.A."/>
            <person name="Haerty W."/>
            <person name="Hahn M.W."/>
            <person name="Halligan D.L."/>
            <person name="Halpern A.L."/>
            <person name="Halter G.M."/>
            <person name="Han M.V."/>
            <person name="Heger A."/>
            <person name="Hillier L."/>
            <person name="Hinrichs A.S."/>
            <person name="Holmes I."/>
            <person name="Hoskins R.A."/>
            <person name="Hubisz M.J."/>
            <person name="Hultmark D."/>
            <person name="Huntley M.A."/>
            <person name="Jaffe D.B."/>
            <person name="Jagadeeshan S."/>
            <person name="Jeck W.R."/>
            <person name="Johnson J."/>
            <person name="Jones C.D."/>
            <person name="Jordan W.C."/>
            <person name="Karpen G.H."/>
            <person name="Kataoka E."/>
            <person name="Keightley P.D."/>
            <person name="Kheradpour P."/>
            <person name="Kirkness E.F."/>
            <person name="Koerich L.B."/>
            <person name="Kristiansen K."/>
            <person name="Kudrna D."/>
            <person name="Kulathinal R.J."/>
            <person name="Kumar S."/>
            <person name="Kwok R."/>
            <person name="Lander E."/>
            <person name="Langley C.H."/>
            <person name="Lapoint R."/>
            <person name="Lazzaro B.P."/>
            <person name="Lee S.J."/>
            <person name="Levesque L."/>
            <person name="Li R."/>
            <person name="Lin C.F."/>
            <person name="Lin M.F."/>
            <person name="Lindblad-Toh K."/>
            <person name="Llopart A."/>
            <person name="Long M."/>
            <person name="Low L."/>
            <person name="Lozovsky E."/>
            <person name="Lu J."/>
            <person name="Luo M."/>
            <person name="Machado C.A."/>
            <person name="Makalowski W."/>
            <person name="Marzo M."/>
            <person name="Matsuda M."/>
            <person name="Matzkin L."/>
            <person name="McAllister B."/>
            <person name="McBride C.S."/>
            <person name="McKernan B."/>
            <person name="McKernan K."/>
            <person name="Mendez-Lago M."/>
            <person name="Minx P."/>
            <person name="Mollenhauer M.U."/>
            <person name="Montooth K."/>
            <person name="Mount S.M."/>
            <person name="Mu X."/>
            <person name="Myers E."/>
            <person name="Negre B."/>
            <person name="Newfeld S."/>
            <person name="Nielsen R."/>
            <person name="Noor M.A."/>
            <person name="O'Grady P."/>
            <person name="Pachter L."/>
            <person name="Papaceit M."/>
            <person name="Parisi M.J."/>
            <person name="Parisi M."/>
            <person name="Parts L."/>
            <person name="Pedersen J.S."/>
            <person name="Pesole G."/>
            <person name="Phillippy A.M."/>
            <person name="Ponting C.P."/>
            <person name="Pop M."/>
            <person name="Porcelli D."/>
            <person name="Powell J.R."/>
            <person name="Prohaska S."/>
            <person name="Pruitt K."/>
            <person name="Puig M."/>
            <person name="Quesneville H."/>
            <person name="Ram K.R."/>
            <person name="Rand D."/>
            <person name="Rasmussen M.D."/>
            <person name="Reed L.K."/>
            <person name="Reenan R."/>
            <person name="Reily A."/>
            <person name="Remington K.A."/>
            <person name="Rieger T.T."/>
            <person name="Ritchie M.G."/>
            <person name="Robin C."/>
            <person name="Rogers Y.H."/>
            <person name="Rohde C."/>
            <person name="Rozas J."/>
            <person name="Rubenfield M.J."/>
            <person name="Ruiz A."/>
            <person name="Russo S."/>
            <person name="Salzberg S.L."/>
            <person name="Sanchez-Gracia A."/>
            <person name="Saranga D.J."/>
            <person name="Sato H."/>
            <person name="Schaeffer S.W."/>
            <person name="Schatz M.C."/>
            <person name="Schlenke T."/>
            <person name="Schwartz R."/>
            <person name="Segarra C."/>
            <person name="Singh R.S."/>
            <person name="Sirot L."/>
            <person name="Sirota M."/>
            <person name="Sisneros N.B."/>
            <person name="Smith C.D."/>
            <person name="Smith T.F."/>
            <person name="Spieth J."/>
            <person name="Stage D.E."/>
            <person name="Stark A."/>
            <person name="Stephan W."/>
            <person name="Strausberg R.L."/>
            <person name="Strempel S."/>
            <person name="Sturgill D."/>
            <person name="Sutton G."/>
            <person name="Sutton G.G."/>
            <person name="Tao W."/>
            <person name="Teichmann S."/>
            <person name="Tobari Y.N."/>
            <person name="Tomimura Y."/>
            <person name="Tsolas J.M."/>
            <person name="Valente V.L."/>
            <person name="Venter E."/>
            <person name="Venter J.C."/>
            <person name="Vicario S."/>
            <person name="Vieira F.G."/>
            <person name="Vilella A.J."/>
            <person name="Villasante A."/>
            <person name="Walenz B."/>
            <person name="Wang J."/>
            <person name="Wasserman M."/>
            <person name="Watts T."/>
            <person name="Wilson D."/>
            <person name="Wilson R.K."/>
            <person name="Wing R.A."/>
            <person name="Wolfner M.F."/>
            <person name="Wong A."/>
            <person name="Wong G.K."/>
            <person name="Wu C.I."/>
            <person name="Wu G."/>
            <person name="Yamamoto D."/>
            <person name="Yang H.P."/>
            <person name="Yang S.P."/>
            <person name="Yorke J.A."/>
            <person name="Yoshida K."/>
            <person name="Zdobnov E."/>
            <person name="Zhang P."/>
            <person name="Zhang Y."/>
            <person name="Zimin A.V."/>
            <person name="Baldwin J."/>
            <person name="Abdouelleil A."/>
            <person name="Abdulkadir J."/>
            <person name="Abebe A."/>
            <person name="Abera B."/>
            <person name="Abreu J."/>
            <person name="Acer S.C."/>
            <person name="Aftuck L."/>
            <person name="Alexander A."/>
            <person name="An P."/>
            <person name="Anderson E."/>
            <person name="Anderson S."/>
            <person name="Arachi H."/>
            <person name="Azer M."/>
            <person name="Bachantsang P."/>
            <person name="Barry A."/>
            <person name="Bayul T."/>
            <person name="Berlin A."/>
            <person name="Bessette D."/>
            <person name="Bloom T."/>
            <person name="Blye J."/>
            <person name="Boguslavskiy L."/>
            <person name="Bonnet C."/>
            <person name="Boukhgalter B."/>
            <person name="Bourzgui I."/>
            <person name="Brown A."/>
            <person name="Cahill P."/>
            <person name="Channer S."/>
            <person name="Cheshatsang Y."/>
            <person name="Chuda L."/>
            <person name="Citroen M."/>
            <person name="Collymore A."/>
            <person name="Cooke P."/>
            <person name="Costello M."/>
            <person name="D'Aco K."/>
            <person name="Daza R."/>
            <person name="De Haan G."/>
            <person name="DeGray S."/>
            <person name="DeMaso C."/>
            <person name="Dhargay N."/>
            <person name="Dooley K."/>
            <person name="Dooley E."/>
            <person name="Doricent M."/>
            <person name="Dorje P."/>
            <person name="Dorjee K."/>
            <person name="Dupes A."/>
            <person name="Elong R."/>
            <person name="Falk J."/>
            <person name="Farina A."/>
            <person name="Faro S."/>
            <person name="Ferguson D."/>
            <person name="Fisher S."/>
            <person name="Foley C.D."/>
            <person name="Franke A."/>
            <person name="Friedrich D."/>
            <person name="Gadbois L."/>
            <person name="Gearin G."/>
            <person name="Gearin C.R."/>
            <person name="Giannoukos G."/>
            <person name="Goode T."/>
            <person name="Graham J."/>
            <person name="Grandbois E."/>
            <person name="Grewal S."/>
            <person name="Gyaltsen K."/>
            <person name="Hafez N."/>
            <person name="Hagos B."/>
            <person name="Hall J."/>
            <person name="Henson C."/>
            <person name="Hollinger A."/>
            <person name="Honan T."/>
            <person name="Huard M.D."/>
            <person name="Hughes L."/>
            <person name="Hurhula B."/>
            <person name="Husby M.E."/>
            <person name="Kamat A."/>
            <person name="Kanga B."/>
            <person name="Kashin S."/>
            <person name="Khazanovich D."/>
            <person name="Kisner P."/>
            <person name="Lance K."/>
            <person name="Lara M."/>
            <person name="Lee W."/>
            <person name="Lennon N."/>
            <person name="Letendre F."/>
            <person name="LeVine R."/>
            <person name="Lipovsky A."/>
            <person name="Liu X."/>
            <person name="Liu J."/>
            <person name="Liu S."/>
            <person name="Lokyitsang T."/>
            <person name="Lokyitsang Y."/>
            <person name="Lubonja R."/>
            <person name="Lui A."/>
            <person name="MacDonald P."/>
            <person name="Magnisalis V."/>
            <person name="Maru K."/>
            <person name="Matthews C."/>
            <person name="McCusker W."/>
            <person name="McDonough S."/>
            <person name="Mehta T."/>
            <person name="Meldrim J."/>
            <person name="Meneus L."/>
            <person name="Mihai O."/>
            <person name="Mihalev A."/>
            <person name="Mihova T."/>
            <person name="Mittelman R."/>
            <person name="Mlenga V."/>
            <person name="Montmayeur A."/>
            <person name="Mulrain L."/>
            <person name="Navidi A."/>
            <person name="Naylor J."/>
            <person name="Negash T."/>
            <person name="Nguyen T."/>
            <person name="Nguyen N."/>
            <person name="Nicol R."/>
            <person name="Norbu C."/>
            <person name="Norbu N."/>
            <person name="Novod N."/>
            <person name="O'Neill B."/>
            <person name="Osman S."/>
            <person name="Markiewicz E."/>
            <person name="Oyono O.L."/>
            <person name="Patti C."/>
            <person name="Phunkhang P."/>
            <person name="Pierre F."/>
            <person name="Priest M."/>
            <person name="Raghuraman S."/>
            <person name="Rege F."/>
            <person name="Reyes R."/>
            <person name="Rise C."/>
            <person name="Rogov P."/>
            <person name="Ross K."/>
            <person name="Ryan E."/>
            <person name="Settipalli S."/>
            <person name="Shea T."/>
            <person name="Sherpa N."/>
            <person name="Shi L."/>
            <person name="Shih D."/>
            <person name="Sparrow T."/>
            <person name="Spaulding J."/>
            <person name="Stalker J."/>
            <person name="Stange-Thomann N."/>
            <person name="Stavropoulos S."/>
            <person name="Stone C."/>
            <person name="Strader C."/>
            <person name="Tesfaye S."/>
            <person name="Thomson T."/>
            <person name="Thoulutsang Y."/>
            <person name="Thoulutsang D."/>
            <person name="Topham K."/>
            <person name="Topping I."/>
            <person name="Tsamla T."/>
            <person name="Vassiliev H."/>
            <person name="Vo A."/>
            <person name="Wangchuk T."/>
            <person name="Wangdi T."/>
            <person name="Weiand M."/>
            <person name="Wilkinson J."/>
            <person name="Wilson A."/>
            <person name="Yadav S."/>
            <person name="Young G."/>
            <person name="Yu Q."/>
            <person name="Zembek L."/>
            <person name="Zhong D."/>
            <person name="Zimmer A."/>
            <person name="Zwirko Z."/>
            <person name="Jaffe D.B."/>
            <person name="Alvarez P."/>
            <person name="Brockman W."/>
            <person name="Butler J."/>
            <person name="Chin C."/>
            <person name="Gnerre S."/>
            <person name="Grabherr M."/>
            <person name="Kleber M."/>
            <person name="Mauceli E."/>
            <person name="MacCallum I."/>
        </authorList>
    </citation>
    <scope>NUCLEOTIDE SEQUENCE [LARGE SCALE GENOMIC DNA]</scope>
    <source>
        <strain evidence="14">Tucson 14030-0811.24</strain>
    </source>
</reference>
<dbReference type="EMBL" id="CH964291">
    <property type="protein sequence ID" value="KRG00348.1"/>
    <property type="molecule type" value="Genomic_DNA"/>
</dbReference>
<gene>
    <name evidence="13" type="primary">Dwil\GK26953</name>
    <name evidence="13" type="ORF">Dwil_GK26953</name>
</gene>
<evidence type="ECO:0000256" key="1">
    <source>
        <dbReference type="ARBA" id="ARBA00022694"/>
    </source>
</evidence>
<evidence type="ECO:0000256" key="2">
    <source>
        <dbReference type="ARBA" id="ARBA00022723"/>
    </source>
</evidence>
<dbReference type="Pfam" id="PF02137">
    <property type="entry name" value="A_deamin"/>
    <property type="match status" value="1"/>
</dbReference>
<keyword evidence="14" id="KW-1185">Reference proteome</keyword>
<comment type="cofactor">
    <cofactor evidence="5">
        <name>1D-myo-inositol hexakisphosphate</name>
        <dbReference type="ChEBI" id="CHEBI:58130"/>
    </cofactor>
</comment>
<evidence type="ECO:0000313" key="13">
    <source>
        <dbReference type="EMBL" id="KRG00348.1"/>
    </source>
</evidence>
<keyword evidence="4" id="KW-0862">Zinc</keyword>
<dbReference type="Proteomes" id="UP000007798">
    <property type="component" value="Unassembled WGS sequence"/>
</dbReference>
<evidence type="ECO:0000256" key="10">
    <source>
        <dbReference type="ARBA" id="ARBA00041760"/>
    </source>
</evidence>